<keyword evidence="3" id="KW-1185">Reference proteome</keyword>
<organism evidence="3 4">
    <name type="scientific">Ursus maritimus</name>
    <name type="common">Polar bear</name>
    <name type="synonym">Thalarctos maritimus</name>
    <dbReference type="NCBI Taxonomy" id="29073"/>
    <lineage>
        <taxon>Eukaryota</taxon>
        <taxon>Metazoa</taxon>
        <taxon>Chordata</taxon>
        <taxon>Craniata</taxon>
        <taxon>Vertebrata</taxon>
        <taxon>Euteleostomi</taxon>
        <taxon>Mammalia</taxon>
        <taxon>Eutheria</taxon>
        <taxon>Laurasiatheria</taxon>
        <taxon>Carnivora</taxon>
        <taxon>Caniformia</taxon>
        <taxon>Ursidae</taxon>
        <taxon>Ursus</taxon>
    </lineage>
</organism>
<sequence length="783" mass="84022">MVPPLGEESAVPGLRRNPGLVSVPWSCPARPYAVTRPAITRGHRSPSGEVVSAQLATARSISPSPSPRQRARCTTAAAEGQSCCVLSLLDSAHTSRPNVPPSVPRLPGNAPLRAEWAQGFTQRRRARPPTLARPLAPTAQSFWSMGDGAARPFRPSVTWDLGSPSVSSAAATSSRTHRAWASPHRPLAPTAQSFSIMGDSAARPFRPSVTWDLGLPSVSWAAATSSGTHRASASPHVRLSSQPETNVGTRPRVIFPPPRSAQPPVFFSLMNSSEAAVKKLLPKSNLFRVITRDNPNAQRICEMEIKAIEKTKKKTSQFYDHLKKKFMTDQLRKLGRWRQESMKIQQYLDKLHMDELQTINGSRIGSVRCTRAVGLFMALAADSPPQRSVTRQEEVLDEDSFPSWQVPVRQGQWLRSPSSDSAALGSAGSMGKAAALCRGGGCGGRSRGLSSLFTVVPCLSCHTAAPSMSASTPGPGPEPKPQPKPQPQPVPKPERQPVSEQVSEPVSEPVPRLEPGSEKTSEPRPESKQGTELLLGLGRGSGPGQELGSSVGAGPCPKASSEQLPALGPVVGSSPWTKPEPGSLPASKPPPLLRPGQARTSLGVPMSGTGTTSPAPKVLLPLDSFKGWLLKWTNYLKGYQRRWFVLSNGLLSYYRNQGEMAHTCRGTINLSTAHFDTEDSCGIVLTSGARTYHLKASSEVERQQWITALELAKAKAKAVRLMSSHSGSEPLVSGCTQRHGSGESGNGTCLGGVVAGRPRLVQIDPGKWRYVFILPFSSLYPQQ</sequence>
<accession>A0A8M1EX72</accession>
<gene>
    <name evidence="4" type="primary">LOC103681120</name>
</gene>
<protein>
    <submittedName>
        <fullName evidence="4">Uncharacterized protein LOC103681120</fullName>
    </submittedName>
</protein>
<proteinExistence type="predicted"/>
<feature type="region of interest" description="Disordered" evidence="1">
    <location>
        <begin position="229"/>
        <end position="255"/>
    </location>
</feature>
<dbReference type="PROSITE" id="PS50003">
    <property type="entry name" value="PH_DOMAIN"/>
    <property type="match status" value="1"/>
</dbReference>
<feature type="compositionally biased region" description="Basic and acidic residues" evidence="1">
    <location>
        <begin position="515"/>
        <end position="529"/>
    </location>
</feature>
<dbReference type="InterPro" id="IPR038935">
    <property type="entry name" value="C5orf52"/>
</dbReference>
<dbReference type="SMART" id="SM00233">
    <property type="entry name" value="PH"/>
    <property type="match status" value="1"/>
</dbReference>
<dbReference type="GeneID" id="103681120"/>
<name>A0A8M1EX72_URSMA</name>
<dbReference type="PANTHER" id="PTHR35666">
    <property type="entry name" value="SIMILAR TO RIKEN CDNA 4921536K21"/>
    <property type="match status" value="1"/>
</dbReference>
<evidence type="ECO:0000256" key="1">
    <source>
        <dbReference type="SAM" id="MobiDB-lite"/>
    </source>
</evidence>
<feature type="domain" description="PH" evidence="2">
    <location>
        <begin position="622"/>
        <end position="714"/>
    </location>
</feature>
<dbReference type="AlphaFoldDB" id="A0A8M1EX72"/>
<dbReference type="PANTHER" id="PTHR35666:SF1">
    <property type="entry name" value="SIMILAR TO RIKEN CDNA 4921536K21"/>
    <property type="match status" value="1"/>
</dbReference>
<reference evidence="4" key="1">
    <citation type="submission" date="2025-08" db="UniProtKB">
        <authorList>
            <consortium name="RefSeq"/>
        </authorList>
    </citation>
    <scope>IDENTIFICATION</scope>
    <source>
        <tissue evidence="4">Whole blood</tissue>
    </source>
</reference>
<dbReference type="FunFam" id="2.30.29.30:FF:000074">
    <property type="entry name" value="Oxysterol-binding protein"/>
    <property type="match status" value="1"/>
</dbReference>
<dbReference type="CDD" id="cd13284">
    <property type="entry name" value="PH_OSBP_ORP4"/>
    <property type="match status" value="1"/>
</dbReference>
<dbReference type="InterPro" id="IPR001849">
    <property type="entry name" value="PH_domain"/>
</dbReference>
<dbReference type="InterPro" id="IPR011993">
    <property type="entry name" value="PH-like_dom_sf"/>
</dbReference>
<dbReference type="Pfam" id="PF17666">
    <property type="entry name" value="DUF5528"/>
    <property type="match status" value="1"/>
</dbReference>
<feature type="region of interest" description="Disordered" evidence="1">
    <location>
        <begin position="465"/>
        <end position="599"/>
    </location>
</feature>
<dbReference type="Gene3D" id="2.30.29.30">
    <property type="entry name" value="Pleckstrin-homology domain (PH domain)/Phosphotyrosine-binding domain (PTB)"/>
    <property type="match status" value="1"/>
</dbReference>
<evidence type="ECO:0000259" key="2">
    <source>
        <dbReference type="PROSITE" id="PS50003"/>
    </source>
</evidence>
<evidence type="ECO:0000313" key="4">
    <source>
        <dbReference type="RefSeq" id="XP_040475346.1"/>
    </source>
</evidence>
<feature type="compositionally biased region" description="Pro residues" evidence="1">
    <location>
        <begin position="474"/>
        <end position="491"/>
    </location>
</feature>
<dbReference type="RefSeq" id="XP_040475346.1">
    <property type="nucleotide sequence ID" value="XM_040619412.1"/>
</dbReference>
<dbReference type="Pfam" id="PF00169">
    <property type="entry name" value="PH"/>
    <property type="match status" value="1"/>
</dbReference>
<dbReference type="KEGG" id="umr:103681120"/>
<feature type="compositionally biased region" description="Polar residues" evidence="1">
    <location>
        <begin position="239"/>
        <end position="248"/>
    </location>
</feature>
<evidence type="ECO:0000313" key="3">
    <source>
        <dbReference type="Proteomes" id="UP000261680"/>
    </source>
</evidence>
<dbReference type="Proteomes" id="UP000261680">
    <property type="component" value="Unplaced"/>
</dbReference>
<dbReference type="OrthoDB" id="9834990at2759"/>
<dbReference type="SUPFAM" id="SSF50729">
    <property type="entry name" value="PH domain-like"/>
    <property type="match status" value="1"/>
</dbReference>